<reference evidence="2" key="1">
    <citation type="journal article" date="2019" name="Int. J. Syst. Evol. Microbiol.">
        <title>The Global Catalogue of Microorganisms (GCM) 10K type strain sequencing project: providing services to taxonomists for standard genome sequencing and annotation.</title>
        <authorList>
            <consortium name="The Broad Institute Genomics Platform"/>
            <consortium name="The Broad Institute Genome Sequencing Center for Infectious Disease"/>
            <person name="Wu L."/>
            <person name="Ma J."/>
        </authorList>
    </citation>
    <scope>NUCLEOTIDE SEQUENCE [LARGE SCALE GENOMIC DNA]</scope>
    <source>
        <strain evidence="2">JCM 32305</strain>
    </source>
</reference>
<dbReference type="RefSeq" id="WP_188959358.1">
    <property type="nucleotide sequence ID" value="NZ_BMQW01000034.1"/>
</dbReference>
<proteinExistence type="predicted"/>
<keyword evidence="2" id="KW-1185">Reference proteome</keyword>
<accession>A0ABQ2QXR1</accession>
<sequence length="72" mass="8937">MKEEISFSVDEVLRVFRFLENSNELFHQPMRYEDKDIVQKFAKDNYPEIRELYYRTIWNKLPKYIQDEITGE</sequence>
<name>A0ABQ2QXR1_9GAMM</name>
<protein>
    <submittedName>
        <fullName evidence="1">Uncharacterized protein</fullName>
    </submittedName>
</protein>
<organism evidence="1 2">
    <name type="scientific">Shewanella ulleungensis</name>
    <dbReference type="NCBI Taxonomy" id="2282699"/>
    <lineage>
        <taxon>Bacteria</taxon>
        <taxon>Pseudomonadati</taxon>
        <taxon>Pseudomonadota</taxon>
        <taxon>Gammaproteobacteria</taxon>
        <taxon>Alteromonadales</taxon>
        <taxon>Shewanellaceae</taxon>
        <taxon>Shewanella</taxon>
    </lineage>
</organism>
<dbReference type="EMBL" id="BMQW01000034">
    <property type="protein sequence ID" value="GGQ02505.1"/>
    <property type="molecule type" value="Genomic_DNA"/>
</dbReference>
<evidence type="ECO:0000313" key="1">
    <source>
        <dbReference type="EMBL" id="GGQ02505.1"/>
    </source>
</evidence>
<dbReference type="Proteomes" id="UP000654004">
    <property type="component" value="Unassembled WGS sequence"/>
</dbReference>
<comment type="caution">
    <text evidence="1">The sequence shown here is derived from an EMBL/GenBank/DDBJ whole genome shotgun (WGS) entry which is preliminary data.</text>
</comment>
<gene>
    <name evidence="1" type="ORF">GCM10009410_39580</name>
</gene>
<evidence type="ECO:0000313" key="2">
    <source>
        <dbReference type="Proteomes" id="UP000654004"/>
    </source>
</evidence>